<proteinExistence type="predicted"/>
<sequence>MKCTPTRRQGHRVQDLQKKSSFFFRREDMRFHVLMSMMNFKNISYDPNNWRLLIDSSNLSLKAVLLHNGNIRPSIPIRHSVHAMETYANVKLLLELIMYKDHKCQICGDLKVIALLMGMQLGYTKYCCFLCW</sequence>
<keyword evidence="2" id="KW-1185">Reference proteome</keyword>
<dbReference type="Proteomes" id="UP000887159">
    <property type="component" value="Unassembled WGS sequence"/>
</dbReference>
<comment type="caution">
    <text evidence="1">The sequence shown here is derived from an EMBL/GenBank/DDBJ whole genome shotgun (WGS) entry which is preliminary data.</text>
</comment>
<evidence type="ECO:0000313" key="1">
    <source>
        <dbReference type="EMBL" id="GFY22134.1"/>
    </source>
</evidence>
<protein>
    <submittedName>
        <fullName evidence="1">Uncharacterized protein</fullName>
    </submittedName>
</protein>
<dbReference type="PANTHER" id="PTHR46114:SF1">
    <property type="entry name" value="ZAD DOMAIN-CONTAINING PROTEIN"/>
    <property type="match status" value="1"/>
</dbReference>
<dbReference type="AlphaFoldDB" id="A0A8X6VTG5"/>
<evidence type="ECO:0000313" key="2">
    <source>
        <dbReference type="Proteomes" id="UP000887159"/>
    </source>
</evidence>
<dbReference type="PANTHER" id="PTHR46114">
    <property type="entry name" value="APPLE DOMAIN-CONTAINING PROTEIN"/>
    <property type="match status" value="1"/>
</dbReference>
<reference evidence="1" key="1">
    <citation type="submission" date="2020-08" db="EMBL/GenBank/DDBJ databases">
        <title>Multicomponent nature underlies the extraordinary mechanical properties of spider dragline silk.</title>
        <authorList>
            <person name="Kono N."/>
            <person name="Nakamura H."/>
            <person name="Mori M."/>
            <person name="Yoshida Y."/>
            <person name="Ohtoshi R."/>
            <person name="Malay A.D."/>
            <person name="Moran D.A.P."/>
            <person name="Tomita M."/>
            <person name="Numata K."/>
            <person name="Arakawa K."/>
        </authorList>
    </citation>
    <scope>NUCLEOTIDE SEQUENCE</scope>
</reference>
<name>A0A8X6VTG5_TRICX</name>
<gene>
    <name evidence="1" type="primary">20200932</name>
    <name evidence="1" type="ORF">TNCV_3297771</name>
</gene>
<accession>A0A8X6VTG5</accession>
<organism evidence="1 2">
    <name type="scientific">Trichonephila clavipes</name>
    <name type="common">Golden silk orbweaver</name>
    <name type="synonym">Nephila clavipes</name>
    <dbReference type="NCBI Taxonomy" id="2585209"/>
    <lineage>
        <taxon>Eukaryota</taxon>
        <taxon>Metazoa</taxon>
        <taxon>Ecdysozoa</taxon>
        <taxon>Arthropoda</taxon>
        <taxon>Chelicerata</taxon>
        <taxon>Arachnida</taxon>
        <taxon>Araneae</taxon>
        <taxon>Araneomorphae</taxon>
        <taxon>Entelegynae</taxon>
        <taxon>Araneoidea</taxon>
        <taxon>Nephilidae</taxon>
        <taxon>Trichonephila</taxon>
    </lineage>
</organism>
<dbReference type="EMBL" id="BMAU01021359">
    <property type="protein sequence ID" value="GFY22134.1"/>
    <property type="molecule type" value="Genomic_DNA"/>
</dbReference>